<dbReference type="GO" id="GO:0005886">
    <property type="term" value="C:plasma membrane"/>
    <property type="evidence" value="ECO:0007669"/>
    <property type="project" value="InterPro"/>
</dbReference>
<dbReference type="Pfam" id="PF02660">
    <property type="entry name" value="G3P_acyltransf"/>
    <property type="match status" value="1"/>
</dbReference>
<evidence type="ECO:0000256" key="5">
    <source>
        <dbReference type="ARBA" id="ARBA00022989"/>
    </source>
</evidence>
<keyword evidence="9" id="KW-1208">Phospholipid metabolism</keyword>
<reference evidence="11" key="1">
    <citation type="submission" date="2016-10" db="EMBL/GenBank/DDBJ databases">
        <authorList>
            <person name="de Groot N.N."/>
        </authorList>
    </citation>
    <scope>NUCLEOTIDE SEQUENCE</scope>
</reference>
<feature type="transmembrane region" description="Helical" evidence="10">
    <location>
        <begin position="83"/>
        <end position="102"/>
    </location>
</feature>
<evidence type="ECO:0000256" key="4">
    <source>
        <dbReference type="ARBA" id="ARBA00022692"/>
    </source>
</evidence>
<keyword evidence="4 10" id="KW-0812">Transmembrane</keyword>
<name>A0A1W1D9X3_9ZZZZ</name>
<evidence type="ECO:0000256" key="7">
    <source>
        <dbReference type="ARBA" id="ARBA00023136"/>
    </source>
</evidence>
<dbReference type="SMART" id="SM01207">
    <property type="entry name" value="G3P_acyltransf"/>
    <property type="match status" value="1"/>
</dbReference>
<keyword evidence="3 11" id="KW-0808">Transferase</keyword>
<evidence type="ECO:0000256" key="9">
    <source>
        <dbReference type="ARBA" id="ARBA00023264"/>
    </source>
</evidence>
<gene>
    <name evidence="11" type="ORF">MNB_SUP05-4-626</name>
</gene>
<organism evidence="11">
    <name type="scientific">hydrothermal vent metagenome</name>
    <dbReference type="NCBI Taxonomy" id="652676"/>
    <lineage>
        <taxon>unclassified sequences</taxon>
        <taxon>metagenomes</taxon>
        <taxon>ecological metagenomes</taxon>
    </lineage>
</organism>
<keyword evidence="1" id="KW-1003">Cell membrane</keyword>
<keyword evidence="8" id="KW-0594">Phospholipid biosynthesis</keyword>
<evidence type="ECO:0000256" key="8">
    <source>
        <dbReference type="ARBA" id="ARBA00023209"/>
    </source>
</evidence>
<dbReference type="InterPro" id="IPR003811">
    <property type="entry name" value="G3P_acylTferase_PlsY"/>
</dbReference>
<evidence type="ECO:0000256" key="1">
    <source>
        <dbReference type="ARBA" id="ARBA00022475"/>
    </source>
</evidence>
<evidence type="ECO:0000256" key="2">
    <source>
        <dbReference type="ARBA" id="ARBA00022516"/>
    </source>
</evidence>
<evidence type="ECO:0000313" key="11">
    <source>
        <dbReference type="EMBL" id="SFV77320.1"/>
    </source>
</evidence>
<dbReference type="GO" id="GO:0043772">
    <property type="term" value="F:acyl-phosphate glycerol-3-phosphate acyltransferase activity"/>
    <property type="evidence" value="ECO:0007669"/>
    <property type="project" value="InterPro"/>
</dbReference>
<evidence type="ECO:0000256" key="10">
    <source>
        <dbReference type="SAM" id="Phobius"/>
    </source>
</evidence>
<keyword evidence="11" id="KW-0012">Acyltransferase</keyword>
<keyword evidence="2" id="KW-0444">Lipid biosynthesis</keyword>
<accession>A0A1W1D9X3</accession>
<dbReference type="PANTHER" id="PTHR30309:SF0">
    <property type="entry name" value="GLYCEROL-3-PHOSPHATE ACYLTRANSFERASE-RELATED"/>
    <property type="match status" value="1"/>
</dbReference>
<evidence type="ECO:0000256" key="6">
    <source>
        <dbReference type="ARBA" id="ARBA00023098"/>
    </source>
</evidence>
<sequence length="196" mass="20981">MLPEFSFAIIFSYLIGSISTAIIVCKVMNLPDPRTQGSNNPGATNVLRIGGKKAAAITLLGDGLKGALPVLLVLYMGFDLVDATWVALAAFLGHVYPVFFGFKGGKGVATFLGALFALGFTIGTSFALIWLFVAKVLKISSLSALIATLLSPIFFYFLSGNLQATYIIILMSLLIFFTHRSNIKRMLSGDEGSIKS</sequence>
<feature type="transmembrane region" description="Helical" evidence="10">
    <location>
        <begin position="54"/>
        <end position="77"/>
    </location>
</feature>
<protein>
    <submittedName>
        <fullName evidence="11">Acyl-phosphate:glycerol-3-phosphate O-acyltransferase PlsY</fullName>
    </submittedName>
</protein>
<feature type="transmembrane region" description="Helical" evidence="10">
    <location>
        <begin position="109"/>
        <end position="133"/>
    </location>
</feature>
<keyword evidence="6" id="KW-0443">Lipid metabolism</keyword>
<proteinExistence type="inferred from homology"/>
<feature type="transmembrane region" description="Helical" evidence="10">
    <location>
        <begin position="6"/>
        <end position="25"/>
    </location>
</feature>
<dbReference type="AlphaFoldDB" id="A0A1W1D9X3"/>
<dbReference type="NCBIfam" id="TIGR00023">
    <property type="entry name" value="glycerol-3-phosphate 1-O-acyltransferase PlsY"/>
    <property type="match status" value="1"/>
</dbReference>
<dbReference type="EMBL" id="FPHR01000021">
    <property type="protein sequence ID" value="SFV77320.1"/>
    <property type="molecule type" value="Genomic_DNA"/>
</dbReference>
<evidence type="ECO:0000256" key="3">
    <source>
        <dbReference type="ARBA" id="ARBA00022679"/>
    </source>
</evidence>
<dbReference type="GO" id="GO:0008654">
    <property type="term" value="P:phospholipid biosynthetic process"/>
    <property type="evidence" value="ECO:0007669"/>
    <property type="project" value="UniProtKB-KW"/>
</dbReference>
<keyword evidence="7 10" id="KW-0472">Membrane</keyword>
<keyword evidence="5 10" id="KW-1133">Transmembrane helix</keyword>
<feature type="transmembrane region" description="Helical" evidence="10">
    <location>
        <begin position="153"/>
        <end position="177"/>
    </location>
</feature>
<dbReference type="PANTHER" id="PTHR30309">
    <property type="entry name" value="INNER MEMBRANE PROTEIN YGIH"/>
    <property type="match status" value="1"/>
</dbReference>
<dbReference type="HAMAP" id="MF_01043">
    <property type="entry name" value="PlsY"/>
    <property type="match status" value="1"/>
</dbReference>